<reference evidence="1" key="1">
    <citation type="submission" date="2022-05" db="EMBL/GenBank/DDBJ databases">
        <title>Novel bacterial taxa in a minimal lignocellulolytic consortium and its capacity to transform plastics disclosed by genome-resolved metagenomics.</title>
        <authorList>
            <person name="Rodriguez C.A.D."/>
            <person name="Diaz-Garcia L."/>
            <person name="Herrera K."/>
            <person name="Tarazona N.A."/>
            <person name="Sproer C."/>
            <person name="Overmann J."/>
            <person name="Jimenez D.J."/>
        </authorList>
    </citation>
    <scope>NUCLEOTIDE SEQUENCE</scope>
    <source>
        <strain evidence="1">MAG5</strain>
    </source>
</reference>
<evidence type="ECO:0000313" key="2">
    <source>
        <dbReference type="Proteomes" id="UP001056756"/>
    </source>
</evidence>
<dbReference type="AlphaFoldDB" id="A0A9J6ZK99"/>
<evidence type="ECO:0000313" key="1">
    <source>
        <dbReference type="EMBL" id="URN96484.1"/>
    </source>
</evidence>
<dbReference type="KEGG" id="plig:NAG76_09805"/>
<dbReference type="InterPro" id="IPR021243">
    <property type="entry name" value="DUF2804"/>
</dbReference>
<protein>
    <submittedName>
        <fullName evidence="1">DUF2804 domain-containing protein</fullName>
    </submittedName>
</protein>
<organism evidence="1 2">
    <name type="scientific">Candidatus Pristimantibacillus lignocellulolyticus</name>
    <dbReference type="NCBI Taxonomy" id="2994561"/>
    <lineage>
        <taxon>Bacteria</taxon>
        <taxon>Bacillati</taxon>
        <taxon>Bacillota</taxon>
        <taxon>Bacilli</taxon>
        <taxon>Bacillales</taxon>
        <taxon>Paenibacillaceae</taxon>
        <taxon>Candidatus Pristimantibacillus</taxon>
    </lineage>
</organism>
<dbReference type="Proteomes" id="UP001056756">
    <property type="component" value="Chromosome"/>
</dbReference>
<name>A0A9J6ZK99_9BACL</name>
<dbReference type="EMBL" id="CP097899">
    <property type="protein sequence ID" value="URN96484.1"/>
    <property type="molecule type" value="Genomic_DNA"/>
</dbReference>
<dbReference type="Pfam" id="PF10974">
    <property type="entry name" value="DUF2804"/>
    <property type="match status" value="1"/>
</dbReference>
<gene>
    <name evidence="1" type="ORF">NAG76_09805</name>
</gene>
<dbReference type="PANTHER" id="PTHR35868">
    <property type="entry name" value="DUF2804 DOMAIN-CONTAINING PROTEIN-RELATED"/>
    <property type="match status" value="1"/>
</dbReference>
<accession>A0A9J6ZK99</accession>
<proteinExistence type="predicted"/>
<sequence>MQYEIITPGPLLNNDGMLNQKGYSTSSILTYNREHINAFPWQIKEWDFYQVNNADYCMQMTIGHVGYAGHVSVKLFEFATGLHYEITKMLVLPFNRLKMPRSAELGDLHYRSKDVEMHFEVYTGGRRLRCRSTSKKHPTIEVDVTLSQPDLTSLVIATPFTEKNTQFYYNHKTNCMPATGTVKIGDGEKEYIFEPDTAFGLIDWGRGVWPFSHEWIWGSGSSYLNGKRFGFNIGFGFGDTSAATENMLFYDGKAHKISKINITLNENGFMAPKKITSDDGRFEMIFTPIYDQQTATKMLFVDNRCHQVFAKFDGKVVLDDGEVLEINNLVGFVEHAINNW</sequence>
<dbReference type="PANTHER" id="PTHR35868:SF3">
    <property type="entry name" value="DUF2804 DOMAIN-CONTAINING PROTEIN"/>
    <property type="match status" value="1"/>
</dbReference>